<protein>
    <submittedName>
        <fullName evidence="1">Uncharacterized protein</fullName>
    </submittedName>
</protein>
<name>Q1V1X6_PELU1</name>
<reference evidence="1 2" key="1">
    <citation type="submission" date="2006-04" db="EMBL/GenBank/DDBJ databases">
        <authorList>
            <person name="Giovannoni S.J."/>
            <person name="Cho J.-C."/>
            <person name="Ferriera S."/>
            <person name="Johnson J."/>
            <person name="Kravitz S."/>
            <person name="Halpern A."/>
            <person name="Remington K."/>
            <person name="Beeson K."/>
            <person name="Tran B."/>
            <person name="Rogers Y.-H."/>
            <person name="Friedman R."/>
            <person name="Venter J.C."/>
        </authorList>
    </citation>
    <scope>NUCLEOTIDE SEQUENCE [LARGE SCALE GENOMIC DNA]</scope>
    <source>
        <strain evidence="1 2">HTCC1002</strain>
    </source>
</reference>
<dbReference type="GeneID" id="66295068"/>
<dbReference type="HOGENOM" id="CLU_2033834_0_0_5"/>
<proteinExistence type="predicted"/>
<sequence>MIYLSHRGNLRGRNKKKENHPDYINMALNKKFSVEVDVLFKKSNFYLGHDRPQYKVSDKFLLKKNNWGHAKNISALSELKKIKSHYFWHQEDQYTVTSKGFIWAYPGEKLTNDTIYASLSK</sequence>
<evidence type="ECO:0000313" key="1">
    <source>
        <dbReference type="EMBL" id="EAS84752.1"/>
    </source>
</evidence>
<dbReference type="AlphaFoldDB" id="Q1V1X6"/>
<dbReference type="EMBL" id="AAPV01000001">
    <property type="protein sequence ID" value="EAS84752.1"/>
    <property type="molecule type" value="Genomic_DNA"/>
</dbReference>
<accession>Q1V1X6</accession>
<dbReference type="Proteomes" id="UP000005306">
    <property type="component" value="Unassembled WGS sequence"/>
</dbReference>
<dbReference type="RefSeq" id="WP_006997339.1">
    <property type="nucleotide sequence ID" value="NZ_CH724130.1"/>
</dbReference>
<organism evidence="1 2">
    <name type="scientific">Pelagibacter ubique (strain HTCC1002)</name>
    <dbReference type="NCBI Taxonomy" id="314261"/>
    <lineage>
        <taxon>Bacteria</taxon>
        <taxon>Pseudomonadati</taxon>
        <taxon>Pseudomonadota</taxon>
        <taxon>Alphaproteobacteria</taxon>
        <taxon>Candidatus Pelagibacterales</taxon>
        <taxon>Candidatus Pelagibacteraceae</taxon>
        <taxon>Candidatus Pelagibacter</taxon>
    </lineage>
</organism>
<evidence type="ECO:0000313" key="2">
    <source>
        <dbReference type="Proteomes" id="UP000005306"/>
    </source>
</evidence>
<gene>
    <name evidence="1" type="ORF">PU1002_03506</name>
</gene>
<comment type="caution">
    <text evidence="1">The sequence shown here is derived from an EMBL/GenBank/DDBJ whole genome shotgun (WGS) entry which is preliminary data.</text>
</comment>